<evidence type="ECO:0000256" key="4">
    <source>
        <dbReference type="ARBA" id="ARBA00022692"/>
    </source>
</evidence>
<evidence type="ECO:0000256" key="6">
    <source>
        <dbReference type="ARBA" id="ARBA00022989"/>
    </source>
</evidence>
<evidence type="ECO:0000256" key="1">
    <source>
        <dbReference type="ARBA" id="ARBA00004323"/>
    </source>
</evidence>
<dbReference type="GeneTree" id="ENSGT00940000162640"/>
<dbReference type="InParanoid" id="A0A803TPU4"/>
<evidence type="ECO:0000256" key="7">
    <source>
        <dbReference type="ARBA" id="ARBA00023034"/>
    </source>
</evidence>
<organism evidence="12 13">
    <name type="scientific">Anolis carolinensis</name>
    <name type="common">Green anole</name>
    <name type="synonym">American chameleon</name>
    <dbReference type="NCBI Taxonomy" id="28377"/>
    <lineage>
        <taxon>Eukaryota</taxon>
        <taxon>Metazoa</taxon>
        <taxon>Chordata</taxon>
        <taxon>Craniata</taxon>
        <taxon>Vertebrata</taxon>
        <taxon>Euteleostomi</taxon>
        <taxon>Lepidosauria</taxon>
        <taxon>Squamata</taxon>
        <taxon>Bifurcata</taxon>
        <taxon>Unidentata</taxon>
        <taxon>Episquamata</taxon>
        <taxon>Toxicofera</taxon>
        <taxon>Iguania</taxon>
        <taxon>Dactyloidae</taxon>
        <taxon>Anolis</taxon>
    </lineage>
</organism>
<accession>A0A803TPU4</accession>
<dbReference type="GO" id="GO:0008146">
    <property type="term" value="F:sulfotransferase activity"/>
    <property type="evidence" value="ECO:0000318"/>
    <property type="project" value="GO_Central"/>
</dbReference>
<name>A0A803TPU4_ANOCA</name>
<keyword evidence="5 11" id="KW-0735">Signal-anchor</keyword>
<evidence type="ECO:0000256" key="9">
    <source>
        <dbReference type="ARBA" id="ARBA00023180"/>
    </source>
</evidence>
<dbReference type="Proteomes" id="UP000001646">
    <property type="component" value="Chromosome 1"/>
</dbReference>
<evidence type="ECO:0000313" key="12">
    <source>
        <dbReference type="Ensembl" id="ENSACAP00000037234.1"/>
    </source>
</evidence>
<dbReference type="PANTHER" id="PTHR12137:SF64">
    <property type="entry name" value="CARBOHYDRATE SULFOTRANSFERASE"/>
    <property type="match status" value="1"/>
</dbReference>
<dbReference type="KEGG" id="acs:100566596"/>
<dbReference type="Pfam" id="PF03567">
    <property type="entry name" value="Sulfotransfer_2"/>
    <property type="match status" value="1"/>
</dbReference>
<evidence type="ECO:0000256" key="10">
    <source>
        <dbReference type="ARBA" id="ARBA00023277"/>
    </source>
</evidence>
<keyword evidence="10 11" id="KW-0119">Carbohydrate metabolism</keyword>
<dbReference type="GeneID" id="100566596"/>
<dbReference type="InterPro" id="IPR005331">
    <property type="entry name" value="Sulfotransferase"/>
</dbReference>
<keyword evidence="8 11" id="KW-0472">Membrane</keyword>
<sequence length="301" mass="35405">MRFLTRVFILLSFGCISLLWFLWRHTPLIQDSLSMKEERANSALIFDTLLHVQQLRKKMLRSFCNKHGKTNQLPHTQQKASQTLSSMMVNNKLHFLYCKIPGTGVEDWEKLLEMLVEREDVTLHMPVPYQRQFGTSKMLSHYNVTSMEAMMKSYTKVIFIREPFQRLIYAYMHGLAEGLTFQEFIQYILEGGSMNASVEWTPLVSLCHPCIILYDYIVVFGLLGSEVHHLMLRAGLPESIQVPEFIDSKIRWTYSWLEDQMFKELSLEQKKQLCRFFRFDFAAFSFPHSLLWDLTCISESN</sequence>
<comment type="subcellular location">
    <subcellularLocation>
        <location evidence="1 11">Golgi apparatus membrane</location>
        <topology evidence="1 11">Single-pass type II membrane protein</topology>
    </subcellularLocation>
</comment>
<evidence type="ECO:0000256" key="11">
    <source>
        <dbReference type="RuleBase" id="RU364020"/>
    </source>
</evidence>
<evidence type="ECO:0000256" key="2">
    <source>
        <dbReference type="ARBA" id="ARBA00006339"/>
    </source>
</evidence>
<dbReference type="EC" id="2.8.2.-" evidence="11"/>
<keyword evidence="7 11" id="KW-0333">Golgi apparatus</keyword>
<dbReference type="GO" id="GO:0016051">
    <property type="term" value="P:carbohydrate biosynthetic process"/>
    <property type="evidence" value="ECO:0007669"/>
    <property type="project" value="InterPro"/>
</dbReference>
<protein>
    <recommendedName>
        <fullName evidence="11">Carbohydrate sulfotransferase</fullName>
        <ecNumber evidence="11">2.8.2.-</ecNumber>
    </recommendedName>
</protein>
<reference evidence="12" key="2">
    <citation type="submission" date="2025-08" db="UniProtKB">
        <authorList>
            <consortium name="Ensembl"/>
        </authorList>
    </citation>
    <scope>IDENTIFICATION</scope>
</reference>
<dbReference type="PANTHER" id="PTHR12137">
    <property type="entry name" value="CARBOHYDRATE SULFOTRANSFERASE"/>
    <property type="match status" value="1"/>
</dbReference>
<dbReference type="GO" id="GO:0000139">
    <property type="term" value="C:Golgi membrane"/>
    <property type="evidence" value="ECO:0007669"/>
    <property type="project" value="UniProtKB-SubCell"/>
</dbReference>
<dbReference type="Ensembl" id="ENSACAT00000044249.1">
    <property type="protein sequence ID" value="ENSACAP00000037234.1"/>
    <property type="gene ID" value="ENSACAG00000041707.1"/>
</dbReference>
<keyword evidence="3 11" id="KW-0808">Transferase</keyword>
<proteinExistence type="inferred from homology"/>
<keyword evidence="13" id="KW-1185">Reference proteome</keyword>
<evidence type="ECO:0000313" key="13">
    <source>
        <dbReference type="Proteomes" id="UP000001646"/>
    </source>
</evidence>
<dbReference type="AlphaFoldDB" id="A0A803TPU4"/>
<comment type="similarity">
    <text evidence="2 11">Belongs to the sulfotransferase 2 family.</text>
</comment>
<keyword evidence="6 11" id="KW-1133">Transmembrane helix</keyword>
<dbReference type="OrthoDB" id="9896530at2759"/>
<evidence type="ECO:0000256" key="8">
    <source>
        <dbReference type="ARBA" id="ARBA00023136"/>
    </source>
</evidence>
<reference evidence="12 13" key="1">
    <citation type="submission" date="2009-12" db="EMBL/GenBank/DDBJ databases">
        <title>The Genome Sequence of Anolis carolinensis (Green Anole Lizard).</title>
        <authorList>
            <consortium name="The Genome Sequencing Platform"/>
            <person name="Di Palma F."/>
            <person name="Alfoldi J."/>
            <person name="Heiman D."/>
            <person name="Young S."/>
            <person name="Grabherr M."/>
            <person name="Johnson J."/>
            <person name="Lander E.S."/>
            <person name="Lindblad-Toh K."/>
        </authorList>
    </citation>
    <scope>NUCLEOTIDE SEQUENCE [LARGE SCALE GENOMIC DNA]</scope>
    <source>
        <strain evidence="12 13">JBL SC #1</strain>
    </source>
</reference>
<gene>
    <name evidence="12" type="primary">LOC100566596</name>
</gene>
<evidence type="ECO:0000256" key="5">
    <source>
        <dbReference type="ARBA" id="ARBA00022968"/>
    </source>
</evidence>
<keyword evidence="4 11" id="KW-0812">Transmembrane</keyword>
<dbReference type="InterPro" id="IPR018011">
    <property type="entry name" value="Carb_sulfotrans_8-10"/>
</dbReference>
<feature type="transmembrane region" description="Helical" evidence="11">
    <location>
        <begin position="7"/>
        <end position="23"/>
    </location>
</feature>
<reference evidence="12" key="3">
    <citation type="submission" date="2025-09" db="UniProtKB">
        <authorList>
            <consortium name="Ensembl"/>
        </authorList>
    </citation>
    <scope>IDENTIFICATION</scope>
</reference>
<dbReference type="GO" id="GO:0050655">
    <property type="term" value="P:dermatan sulfate proteoglycan metabolic process"/>
    <property type="evidence" value="ECO:0000318"/>
    <property type="project" value="GO_Central"/>
</dbReference>
<evidence type="ECO:0000256" key="3">
    <source>
        <dbReference type="ARBA" id="ARBA00022679"/>
    </source>
</evidence>
<keyword evidence="9 11" id="KW-0325">Glycoprotein</keyword>